<dbReference type="EMBL" id="JAQIZT010000014">
    <property type="protein sequence ID" value="KAJ6971450.1"/>
    <property type="molecule type" value="Genomic_DNA"/>
</dbReference>
<evidence type="ECO:0000256" key="1">
    <source>
        <dbReference type="SAM" id="MobiDB-lite"/>
    </source>
</evidence>
<proteinExistence type="predicted"/>
<name>A0AAD6PYM9_9ROSI</name>
<keyword evidence="3" id="KW-1185">Reference proteome</keyword>
<sequence length="35" mass="4055">MYISASEEEHNHSKIAFQSPSMMLYIQQPNQTKGQ</sequence>
<gene>
    <name evidence="2" type="ORF">NC653_032067</name>
</gene>
<accession>A0AAD6PYM9</accession>
<reference evidence="2" key="1">
    <citation type="journal article" date="2023" name="Mol. Ecol. Resour.">
        <title>Chromosome-level genome assembly of a triploid poplar Populus alba 'Berolinensis'.</title>
        <authorList>
            <person name="Chen S."/>
            <person name="Yu Y."/>
            <person name="Wang X."/>
            <person name="Wang S."/>
            <person name="Zhang T."/>
            <person name="Zhou Y."/>
            <person name="He R."/>
            <person name="Meng N."/>
            <person name="Wang Y."/>
            <person name="Liu W."/>
            <person name="Liu Z."/>
            <person name="Liu J."/>
            <person name="Guo Q."/>
            <person name="Huang H."/>
            <person name="Sederoff R.R."/>
            <person name="Wang G."/>
            <person name="Qu G."/>
            <person name="Chen S."/>
        </authorList>
    </citation>
    <scope>NUCLEOTIDE SEQUENCE</scope>
    <source>
        <strain evidence="2">SC-2020</strain>
    </source>
</reference>
<dbReference type="Proteomes" id="UP001164929">
    <property type="component" value="Chromosome 14"/>
</dbReference>
<evidence type="ECO:0000313" key="3">
    <source>
        <dbReference type="Proteomes" id="UP001164929"/>
    </source>
</evidence>
<evidence type="ECO:0000313" key="2">
    <source>
        <dbReference type="EMBL" id="KAJ6971450.1"/>
    </source>
</evidence>
<organism evidence="2 3">
    <name type="scientific">Populus alba x Populus x berolinensis</name>
    <dbReference type="NCBI Taxonomy" id="444605"/>
    <lineage>
        <taxon>Eukaryota</taxon>
        <taxon>Viridiplantae</taxon>
        <taxon>Streptophyta</taxon>
        <taxon>Embryophyta</taxon>
        <taxon>Tracheophyta</taxon>
        <taxon>Spermatophyta</taxon>
        <taxon>Magnoliopsida</taxon>
        <taxon>eudicotyledons</taxon>
        <taxon>Gunneridae</taxon>
        <taxon>Pentapetalae</taxon>
        <taxon>rosids</taxon>
        <taxon>fabids</taxon>
        <taxon>Malpighiales</taxon>
        <taxon>Salicaceae</taxon>
        <taxon>Saliceae</taxon>
        <taxon>Populus</taxon>
    </lineage>
</organism>
<protein>
    <submittedName>
        <fullName evidence="2">Uncharacterized protein</fullName>
    </submittedName>
</protein>
<comment type="caution">
    <text evidence="2">The sequence shown here is derived from an EMBL/GenBank/DDBJ whole genome shotgun (WGS) entry which is preliminary data.</text>
</comment>
<dbReference type="AlphaFoldDB" id="A0AAD6PYM9"/>
<feature type="region of interest" description="Disordered" evidence="1">
    <location>
        <begin position="1"/>
        <end position="20"/>
    </location>
</feature>